<dbReference type="GeneID" id="62758181"/>
<evidence type="ECO:0000256" key="1">
    <source>
        <dbReference type="SAM" id="Coils"/>
    </source>
</evidence>
<sequence>MQRERLEKRREVYEKRYEAYLQKEADILAGGVQSYGIGSRNLARYNADLAEVRKAIAALEQALEEMDAQLAGGSRRKSVGVVYRDW</sequence>
<dbReference type="RefSeq" id="WP_009140434.1">
    <property type="nucleotide sequence ID" value="NZ_JH126467.1"/>
</dbReference>
<organism evidence="2 3">
    <name type="scientific">Collinsella tanakaei YIT 12063</name>
    <dbReference type="NCBI Taxonomy" id="742742"/>
    <lineage>
        <taxon>Bacteria</taxon>
        <taxon>Bacillati</taxon>
        <taxon>Actinomycetota</taxon>
        <taxon>Coriobacteriia</taxon>
        <taxon>Coriobacteriales</taxon>
        <taxon>Coriobacteriaceae</taxon>
        <taxon>Collinsella</taxon>
    </lineage>
</organism>
<dbReference type="PATRIC" id="fig|742742.3.peg.383"/>
<accession>G1WGD5</accession>
<protein>
    <submittedName>
        <fullName evidence="2">Uncharacterized protein</fullName>
    </submittedName>
</protein>
<dbReference type="Proteomes" id="UP000004830">
    <property type="component" value="Unassembled WGS sequence"/>
</dbReference>
<feature type="coiled-coil region" evidence="1">
    <location>
        <begin position="3"/>
        <end position="76"/>
    </location>
</feature>
<evidence type="ECO:0000313" key="3">
    <source>
        <dbReference type="Proteomes" id="UP000004830"/>
    </source>
</evidence>
<comment type="caution">
    <text evidence="2">The sequence shown here is derived from an EMBL/GenBank/DDBJ whole genome shotgun (WGS) entry which is preliminary data.</text>
</comment>
<keyword evidence="1" id="KW-0175">Coiled coil</keyword>
<keyword evidence="3" id="KW-1185">Reference proteome</keyword>
<dbReference type="AlphaFoldDB" id="G1WGD5"/>
<dbReference type="HOGENOM" id="CLU_189988_0_0_11"/>
<proteinExistence type="predicted"/>
<reference evidence="2 3" key="1">
    <citation type="submission" date="2011-06" db="EMBL/GenBank/DDBJ databases">
        <title>The Genome Sequence of Collinsella tanakaei YIT 12063.</title>
        <authorList>
            <consortium name="The Broad Institute Genome Sequencing Platform"/>
            <person name="Earl A."/>
            <person name="Ward D."/>
            <person name="Feldgarden M."/>
            <person name="Gevers D."/>
            <person name="Morotomi M."/>
            <person name="Young S.K."/>
            <person name="Zeng Q."/>
            <person name="Gargeya S."/>
            <person name="Fitzgerald M."/>
            <person name="Haas B."/>
            <person name="Abouelleil A."/>
            <person name="Alvarado L."/>
            <person name="Arachchi H.M."/>
            <person name="Berlin A."/>
            <person name="Brown A."/>
            <person name="Chapman S.B."/>
            <person name="Chen Z."/>
            <person name="Dunbar C."/>
            <person name="Freedman E."/>
            <person name="Gearin G."/>
            <person name="Gellesch M."/>
            <person name="Goldberg J."/>
            <person name="Griggs A."/>
            <person name="Gujja S."/>
            <person name="Heiman D."/>
            <person name="Howarth C."/>
            <person name="Larson L."/>
            <person name="Lui A."/>
            <person name="MacDonald P.J.P."/>
            <person name="Mehta T."/>
            <person name="Montmayeur A."/>
            <person name="Murphy C."/>
            <person name="Neiman D."/>
            <person name="Pearson M."/>
            <person name="Priest M."/>
            <person name="Roberts A."/>
            <person name="Saif S."/>
            <person name="Shea T."/>
            <person name="Shenoy N."/>
            <person name="Sisk P."/>
            <person name="Stolte C."/>
            <person name="Sykes S."/>
            <person name="Wortman J."/>
            <person name="Nusbaum C."/>
            <person name="Birren B."/>
        </authorList>
    </citation>
    <scope>NUCLEOTIDE SEQUENCE [LARGE SCALE GENOMIC DNA]</scope>
    <source>
        <strain evidence="2 3">YIT 12063</strain>
    </source>
</reference>
<name>G1WGD5_9ACTN</name>
<dbReference type="OrthoDB" id="2059147at2"/>
<dbReference type="STRING" id="742742.HMPREF9452_00398"/>
<dbReference type="EMBL" id="ADLS01000006">
    <property type="protein sequence ID" value="EGX67386.1"/>
    <property type="molecule type" value="Genomic_DNA"/>
</dbReference>
<gene>
    <name evidence="2" type="ORF">HMPREF9452_00398</name>
</gene>
<evidence type="ECO:0000313" key="2">
    <source>
        <dbReference type="EMBL" id="EGX67386.1"/>
    </source>
</evidence>
<dbReference type="eggNOG" id="ENOG5031V26">
    <property type="taxonomic scope" value="Bacteria"/>
</dbReference>